<dbReference type="PANTHER" id="PTHR13056">
    <property type="entry name" value="VACUOLAR FUSION PROTEIN CCZ1 HOMOLOG-RELATED"/>
    <property type="match status" value="1"/>
</dbReference>
<dbReference type="GO" id="GO:0035658">
    <property type="term" value="C:Mon1-Ccz1 complex"/>
    <property type="evidence" value="ECO:0007669"/>
    <property type="project" value="InterPro"/>
</dbReference>
<proteinExistence type="inferred from homology"/>
<name>A0A914DZP8_9BILA</name>
<evidence type="ECO:0000313" key="5">
    <source>
        <dbReference type="Proteomes" id="UP000887540"/>
    </source>
</evidence>
<evidence type="ECO:0000259" key="2">
    <source>
        <dbReference type="Pfam" id="PF19031"/>
    </source>
</evidence>
<dbReference type="Pfam" id="PF19031">
    <property type="entry name" value="Intu_longin_1"/>
    <property type="match status" value="1"/>
</dbReference>
<accession>A0A914DZP8</accession>
<dbReference type="InterPro" id="IPR013176">
    <property type="entry name" value="Ccz1"/>
</dbReference>
<dbReference type="Pfam" id="PF19032">
    <property type="entry name" value="Intu_longin_2"/>
    <property type="match status" value="1"/>
</dbReference>
<keyword evidence="5" id="KW-1185">Reference proteome</keyword>
<evidence type="ECO:0000313" key="6">
    <source>
        <dbReference type="WBParaSite" id="ACRNAN_scaffold4775.g27456.t1"/>
    </source>
</evidence>
<dbReference type="GO" id="GO:0016192">
    <property type="term" value="P:vesicle-mediated transport"/>
    <property type="evidence" value="ECO:0007669"/>
    <property type="project" value="InterPro"/>
</dbReference>
<evidence type="ECO:0000259" key="3">
    <source>
        <dbReference type="Pfam" id="PF19032"/>
    </source>
</evidence>
<feature type="domain" description="CCZ1/INTU second Longin" evidence="3">
    <location>
        <begin position="224"/>
        <end position="356"/>
    </location>
</feature>
<dbReference type="InterPro" id="IPR043987">
    <property type="entry name" value="CCZ1/INTU/HSP4_longin_1"/>
</dbReference>
<feature type="domain" description="CCZ1/INTU/HPS4 third Longin" evidence="4">
    <location>
        <begin position="382"/>
        <end position="475"/>
    </location>
</feature>
<feature type="domain" description="CCZ1/INTU/HSP4 first Longin" evidence="2">
    <location>
        <begin position="31"/>
        <end position="155"/>
    </location>
</feature>
<dbReference type="InterPro" id="IPR043988">
    <property type="entry name" value="CCZ1/INTU_longin_2"/>
</dbReference>
<sequence>MYSYNPFRSWTAEKPEPSTKKDFLKLSDLIEFFFIAHPKSGTREGEEHERVMFYYPENETIDKKTDITGFAIAIVHFTDDFTNKEDRLLSSSEYDHRYVTSKNCFEIVIQIEKGEFLMGIALNRQSCLKNGYFVHLPTVKAILAKTYETYRLFYGTFISLFNQNLETFKERIGTFFAHYLSILRVNQIPFLDLFSGVDFMQLSSLEFLSVQCLVNRCIEEFSCIEKIICLYQDQLMQYSVEKSDLIVLFRYLTQNLIPNALQNELQPGGAKKKSISESHIGKFITGSIDFFGKENGGAENEGPTFPIVYLTSNENANGLPTLDAYHLVAYRALNTTMCMFVKTVTPEFLQQLEDFLDPELCKLGSMIGDKVSNAPRNAQNDMSFYFIYFNPDSLSLKTNFSSPYSTSSSTNVPLPPKSIYKLACETLEHFFDEKEEFVQVQVKDESDWWVVVKKINERILILFIPNTAPSTIVDIHDTVTNIVKTYFANMFII</sequence>
<dbReference type="AlphaFoldDB" id="A0A914DZP8"/>
<dbReference type="InterPro" id="IPR043989">
    <property type="entry name" value="CCZ1/INTU/HSP4_longin_3"/>
</dbReference>
<organism evidence="5 6">
    <name type="scientific">Acrobeloides nanus</name>
    <dbReference type="NCBI Taxonomy" id="290746"/>
    <lineage>
        <taxon>Eukaryota</taxon>
        <taxon>Metazoa</taxon>
        <taxon>Ecdysozoa</taxon>
        <taxon>Nematoda</taxon>
        <taxon>Chromadorea</taxon>
        <taxon>Rhabditida</taxon>
        <taxon>Tylenchina</taxon>
        <taxon>Cephalobomorpha</taxon>
        <taxon>Cephaloboidea</taxon>
        <taxon>Cephalobidae</taxon>
        <taxon>Acrobeloides</taxon>
    </lineage>
</organism>
<protein>
    <submittedName>
        <fullName evidence="6">CCZ1/INTU/HSP4 first Longin domain-containing protein</fullName>
    </submittedName>
</protein>
<reference evidence="6" key="1">
    <citation type="submission" date="2022-11" db="UniProtKB">
        <authorList>
            <consortium name="WormBaseParasite"/>
        </authorList>
    </citation>
    <scope>IDENTIFICATION</scope>
</reference>
<comment type="similarity">
    <text evidence="1">Belongs to the CCZ1 family.</text>
</comment>
<dbReference type="PANTHER" id="PTHR13056:SF0">
    <property type="entry name" value="VACUOLAR FUSION PROTEIN CCZ1 HOMOLOG-RELATED"/>
    <property type="match status" value="1"/>
</dbReference>
<dbReference type="WBParaSite" id="ACRNAN_scaffold4775.g27456.t1">
    <property type="protein sequence ID" value="ACRNAN_scaffold4775.g27456.t1"/>
    <property type="gene ID" value="ACRNAN_scaffold4775.g27456"/>
</dbReference>
<evidence type="ECO:0000256" key="1">
    <source>
        <dbReference type="ARBA" id="ARBA00005352"/>
    </source>
</evidence>
<dbReference type="Proteomes" id="UP000887540">
    <property type="component" value="Unplaced"/>
</dbReference>
<dbReference type="Pfam" id="PF19033">
    <property type="entry name" value="Intu_longin_3"/>
    <property type="match status" value="1"/>
</dbReference>
<evidence type="ECO:0000259" key="4">
    <source>
        <dbReference type="Pfam" id="PF19033"/>
    </source>
</evidence>